<feature type="compositionally biased region" description="Polar residues" evidence="1">
    <location>
        <begin position="44"/>
        <end position="60"/>
    </location>
</feature>
<sequence length="228" mass="25840">MCFLSSAVRNFAFSPFFRSGSRTNGDALHSRRGRSYESEISHSPAASDSVGGSVQDPSQYRTKRGRDSCHLVVAGGGHAEHLDVEKTVEAKRKVWTRSWGEEVQDTDQGDKGNFAKRIRTALPLEELVHWDDRKTLKINIIGNYIIYITATILTLILVVDVSWTQQQNECRRLIDYVLFVEWGRSIGNEYGSKAKVEFAYAARPVGTEVIDASRWFRYPNKIIKRPGK</sequence>
<keyword evidence="2" id="KW-0472">Membrane</keyword>
<evidence type="ECO:0000313" key="3">
    <source>
        <dbReference type="EMBL" id="ELQ34207.1"/>
    </source>
</evidence>
<reference evidence="3" key="1">
    <citation type="journal article" date="2012" name="PLoS Genet.">
        <title>Comparative analysis of the genomes of two field isolates of the rice blast fungus Magnaporthe oryzae.</title>
        <authorList>
            <person name="Xue M."/>
            <person name="Yang J."/>
            <person name="Li Z."/>
            <person name="Hu S."/>
            <person name="Yao N."/>
            <person name="Dean R.A."/>
            <person name="Zhao W."/>
            <person name="Shen M."/>
            <person name="Zhang H."/>
            <person name="Li C."/>
            <person name="Liu L."/>
            <person name="Cao L."/>
            <person name="Xu X."/>
            <person name="Xing Y."/>
            <person name="Hsiang T."/>
            <person name="Zhang Z."/>
            <person name="Xu J.R."/>
            <person name="Peng Y.L."/>
        </authorList>
    </citation>
    <scope>NUCLEOTIDE SEQUENCE</scope>
    <source>
        <strain evidence="3">Y34</strain>
    </source>
</reference>
<name>A0AA97PGZ7_PYRO3</name>
<feature type="transmembrane region" description="Helical" evidence="2">
    <location>
        <begin position="144"/>
        <end position="163"/>
    </location>
</feature>
<dbReference type="Proteomes" id="UP000011086">
    <property type="component" value="Unassembled WGS sequence"/>
</dbReference>
<dbReference type="EMBL" id="JH793645">
    <property type="protein sequence ID" value="ELQ34207.1"/>
    <property type="molecule type" value="Genomic_DNA"/>
</dbReference>
<evidence type="ECO:0000256" key="2">
    <source>
        <dbReference type="SAM" id="Phobius"/>
    </source>
</evidence>
<evidence type="ECO:0000256" key="1">
    <source>
        <dbReference type="SAM" id="MobiDB-lite"/>
    </source>
</evidence>
<protein>
    <submittedName>
        <fullName evidence="3">Uncharacterized protein</fullName>
    </submittedName>
</protein>
<gene>
    <name evidence="3" type="ORF">OOU_Y34scaffold00788g2</name>
</gene>
<organism evidence="3">
    <name type="scientific">Pyricularia oryzae (strain Y34)</name>
    <name type="common">Rice blast fungus</name>
    <name type="synonym">Magnaporthe oryzae</name>
    <dbReference type="NCBI Taxonomy" id="1143189"/>
    <lineage>
        <taxon>Eukaryota</taxon>
        <taxon>Fungi</taxon>
        <taxon>Dikarya</taxon>
        <taxon>Ascomycota</taxon>
        <taxon>Pezizomycotina</taxon>
        <taxon>Sordariomycetes</taxon>
        <taxon>Sordariomycetidae</taxon>
        <taxon>Magnaporthales</taxon>
        <taxon>Pyriculariaceae</taxon>
        <taxon>Pyricularia</taxon>
    </lineage>
</organism>
<keyword evidence="2" id="KW-1133">Transmembrane helix</keyword>
<proteinExistence type="predicted"/>
<feature type="region of interest" description="Disordered" evidence="1">
    <location>
        <begin position="24"/>
        <end position="65"/>
    </location>
</feature>
<keyword evidence="2" id="KW-0812">Transmembrane</keyword>
<dbReference type="AlphaFoldDB" id="A0AA97PGZ7"/>
<accession>A0AA97PGZ7</accession>